<dbReference type="OrthoDB" id="73612at2759"/>
<gene>
    <name evidence="6" type="ORF">GPUH_LOCUS5304</name>
</gene>
<feature type="transmembrane region" description="Helical" evidence="5">
    <location>
        <begin position="52"/>
        <end position="75"/>
    </location>
</feature>
<dbReference type="PANTHER" id="PTHR13377">
    <property type="entry name" value="PLACENTAL PROTEIN 6"/>
    <property type="match status" value="1"/>
</dbReference>
<evidence type="ECO:0000256" key="5">
    <source>
        <dbReference type="SAM" id="Phobius"/>
    </source>
</evidence>
<evidence type="ECO:0000256" key="2">
    <source>
        <dbReference type="ARBA" id="ARBA00022692"/>
    </source>
</evidence>
<comment type="subcellular location">
    <subcellularLocation>
        <location evidence="1">Membrane</location>
        <topology evidence="1">Multi-pass membrane protein</topology>
    </subcellularLocation>
</comment>
<reference evidence="6 7" key="1">
    <citation type="submission" date="2018-11" db="EMBL/GenBank/DDBJ databases">
        <authorList>
            <consortium name="Pathogen Informatics"/>
        </authorList>
    </citation>
    <scope>NUCLEOTIDE SEQUENCE [LARGE SCALE GENOMIC DNA]</scope>
</reference>
<evidence type="ECO:0000256" key="1">
    <source>
        <dbReference type="ARBA" id="ARBA00004141"/>
    </source>
</evidence>
<evidence type="ECO:0000256" key="3">
    <source>
        <dbReference type="ARBA" id="ARBA00022989"/>
    </source>
</evidence>
<dbReference type="GO" id="GO:0006890">
    <property type="term" value="P:retrograde vesicle-mediated transport, Golgi to endoplasmic reticulum"/>
    <property type="evidence" value="ECO:0007669"/>
    <property type="project" value="InterPro"/>
</dbReference>
<proteinExistence type="predicted"/>
<name>A0A3P6QMS8_9BILA</name>
<evidence type="ECO:0000313" key="7">
    <source>
        <dbReference type="Proteomes" id="UP000271098"/>
    </source>
</evidence>
<organism evidence="6 7">
    <name type="scientific">Gongylonema pulchrum</name>
    <dbReference type="NCBI Taxonomy" id="637853"/>
    <lineage>
        <taxon>Eukaryota</taxon>
        <taxon>Metazoa</taxon>
        <taxon>Ecdysozoa</taxon>
        <taxon>Nematoda</taxon>
        <taxon>Chromadorea</taxon>
        <taxon>Rhabditida</taxon>
        <taxon>Spirurina</taxon>
        <taxon>Spiruromorpha</taxon>
        <taxon>Spiruroidea</taxon>
        <taxon>Gongylonematidae</taxon>
        <taxon>Gongylonema</taxon>
    </lineage>
</organism>
<keyword evidence="4 5" id="KW-0472">Membrane</keyword>
<dbReference type="GO" id="GO:0016020">
    <property type="term" value="C:membrane"/>
    <property type="evidence" value="ECO:0007669"/>
    <property type="project" value="UniProtKB-SubCell"/>
</dbReference>
<dbReference type="Proteomes" id="UP000271098">
    <property type="component" value="Unassembled WGS sequence"/>
</dbReference>
<keyword evidence="3 5" id="KW-1133">Transmembrane helix</keyword>
<feature type="transmembrane region" description="Helical" evidence="5">
    <location>
        <begin position="12"/>
        <end position="32"/>
    </location>
</feature>
<evidence type="ECO:0000256" key="4">
    <source>
        <dbReference type="ARBA" id="ARBA00023136"/>
    </source>
</evidence>
<dbReference type="GO" id="GO:0005794">
    <property type="term" value="C:Golgi apparatus"/>
    <property type="evidence" value="ECO:0007669"/>
    <property type="project" value="TreeGrafter"/>
</dbReference>
<evidence type="ECO:0000313" key="6">
    <source>
        <dbReference type="EMBL" id="VDK50109.1"/>
    </source>
</evidence>
<dbReference type="PANTHER" id="PTHR13377:SF3">
    <property type="entry name" value="TRANSMEMBRANE PROTEIN 115"/>
    <property type="match status" value="1"/>
</dbReference>
<sequence length="148" mass="16584">MLSFIILKDDSFFYRTNIHGSLAVCAAINVAVKQYLPDSILLTTPAGRLKNTHLPACTVLGASVLIALGLLRWVALLQILFGIQIGWIYLRFLQAHDDGEPRGDSSEHFAWATLKFNLFVDNRLLREILLVVQWMVCTLLAEGAHIHN</sequence>
<keyword evidence="2 5" id="KW-0812">Transmembrane</keyword>
<keyword evidence="7" id="KW-1185">Reference proteome</keyword>
<protein>
    <submittedName>
        <fullName evidence="6">Uncharacterized protein</fullName>
    </submittedName>
</protein>
<dbReference type="InterPro" id="IPR013861">
    <property type="entry name" value="TMEM115/Pdh1/Rbl19"/>
</dbReference>
<dbReference type="AlphaFoldDB" id="A0A3P6QMS8"/>
<accession>A0A3P6QMS8</accession>
<dbReference type="EMBL" id="UYRT01011026">
    <property type="protein sequence ID" value="VDK50109.1"/>
    <property type="molecule type" value="Genomic_DNA"/>
</dbReference>